<accession>A0A4P6K3M6</accession>
<keyword evidence="2" id="KW-0812">Transmembrane</keyword>
<dbReference type="RefSeq" id="WP_129893868.1">
    <property type="nucleotide sequence ID" value="NZ_CP035758.1"/>
</dbReference>
<gene>
    <name evidence="3" type="ORF">EPA93_45280</name>
</gene>
<evidence type="ECO:0000313" key="4">
    <source>
        <dbReference type="Proteomes" id="UP000290365"/>
    </source>
</evidence>
<reference evidence="3 4" key="1">
    <citation type="submission" date="2019-01" db="EMBL/GenBank/DDBJ databases">
        <title>Ktedonosporobacter rubrisoli SCAWS-G2.</title>
        <authorList>
            <person name="Huang Y."/>
            <person name="Yan B."/>
        </authorList>
    </citation>
    <scope>NUCLEOTIDE SEQUENCE [LARGE SCALE GENOMIC DNA]</scope>
    <source>
        <strain evidence="3 4">SCAWS-G2</strain>
    </source>
</reference>
<name>A0A4P6K3M6_KTERU</name>
<keyword evidence="2" id="KW-1133">Transmembrane helix</keyword>
<keyword evidence="2" id="KW-0472">Membrane</keyword>
<dbReference type="Proteomes" id="UP000290365">
    <property type="component" value="Chromosome"/>
</dbReference>
<protein>
    <submittedName>
        <fullName evidence="3">Uncharacterized protein</fullName>
    </submittedName>
</protein>
<sequence length="173" mass="18383">MDTQQQEPELEQGSKQDLSGELHLPRINITGTQCIAVPTQSGTVAAPPVQQSADSSQNVFYFQDDLLLEEDDADLLGSPLAMPFQMSEEMPPLHAGSGKFAPTPTPPPAQQSTRQFPLLRVLILAAVIVIVILTGTMAFAQTSAPTLPAHPTNAPTGQATGQTPPPPGLNRPW</sequence>
<proteinExistence type="predicted"/>
<feature type="transmembrane region" description="Helical" evidence="2">
    <location>
        <begin position="118"/>
        <end position="140"/>
    </location>
</feature>
<feature type="compositionally biased region" description="Polar residues" evidence="1">
    <location>
        <begin position="1"/>
        <end position="11"/>
    </location>
</feature>
<feature type="compositionally biased region" description="Pro residues" evidence="1">
    <location>
        <begin position="163"/>
        <end position="173"/>
    </location>
</feature>
<organism evidence="3 4">
    <name type="scientific">Ktedonosporobacter rubrisoli</name>
    <dbReference type="NCBI Taxonomy" id="2509675"/>
    <lineage>
        <taxon>Bacteria</taxon>
        <taxon>Bacillati</taxon>
        <taxon>Chloroflexota</taxon>
        <taxon>Ktedonobacteria</taxon>
        <taxon>Ktedonobacterales</taxon>
        <taxon>Ktedonosporobacteraceae</taxon>
        <taxon>Ktedonosporobacter</taxon>
    </lineage>
</organism>
<evidence type="ECO:0000313" key="3">
    <source>
        <dbReference type="EMBL" id="QBD82799.1"/>
    </source>
</evidence>
<keyword evidence="4" id="KW-1185">Reference proteome</keyword>
<dbReference type="KEGG" id="kbs:EPA93_45280"/>
<dbReference type="AlphaFoldDB" id="A0A4P6K3M6"/>
<feature type="region of interest" description="Disordered" evidence="1">
    <location>
        <begin position="1"/>
        <end position="20"/>
    </location>
</feature>
<evidence type="ECO:0000256" key="1">
    <source>
        <dbReference type="SAM" id="MobiDB-lite"/>
    </source>
</evidence>
<dbReference type="EMBL" id="CP035758">
    <property type="protein sequence ID" value="QBD82799.1"/>
    <property type="molecule type" value="Genomic_DNA"/>
</dbReference>
<evidence type="ECO:0000256" key="2">
    <source>
        <dbReference type="SAM" id="Phobius"/>
    </source>
</evidence>
<feature type="region of interest" description="Disordered" evidence="1">
    <location>
        <begin position="148"/>
        <end position="173"/>
    </location>
</feature>